<name>A0A212LES9_9HYPH</name>
<feature type="transmembrane region" description="Helical" evidence="6">
    <location>
        <begin position="253"/>
        <end position="280"/>
    </location>
</feature>
<reference evidence="7" key="1">
    <citation type="submission" date="2016-08" db="EMBL/GenBank/DDBJ databases">
        <authorList>
            <person name="Seilhamer J.J."/>
        </authorList>
    </citation>
    <scope>NUCLEOTIDE SEQUENCE</scope>
    <source>
        <strain evidence="7">86</strain>
    </source>
</reference>
<dbReference type="GO" id="GO:0022857">
    <property type="term" value="F:transmembrane transporter activity"/>
    <property type="evidence" value="ECO:0007669"/>
    <property type="project" value="InterPro"/>
</dbReference>
<feature type="transmembrane region" description="Helical" evidence="6">
    <location>
        <begin position="121"/>
        <end position="141"/>
    </location>
</feature>
<keyword evidence="2" id="KW-1003">Cell membrane</keyword>
<gene>
    <name evidence="7" type="primary">rbsC</name>
    <name evidence="7" type="ORF">KL86PLE_30346</name>
</gene>
<feature type="transmembrane region" description="Helical" evidence="6">
    <location>
        <begin position="20"/>
        <end position="38"/>
    </location>
</feature>
<dbReference type="CDD" id="cd06579">
    <property type="entry name" value="TM_PBP1_transp_AraH_like"/>
    <property type="match status" value="1"/>
</dbReference>
<evidence type="ECO:0000256" key="5">
    <source>
        <dbReference type="ARBA" id="ARBA00023136"/>
    </source>
</evidence>
<accession>A0A212LES9</accession>
<dbReference type="PANTHER" id="PTHR32196">
    <property type="entry name" value="ABC TRANSPORTER PERMEASE PROTEIN YPHD-RELATED-RELATED"/>
    <property type="match status" value="1"/>
</dbReference>
<keyword evidence="5 6" id="KW-0472">Membrane</keyword>
<sequence length="335" mass="35490">MNNLMTREKWQTIKSRYSIYLVLIAMIIVCNLLSPNFLSARNISNISVQISVTTILAFGETILIIGGLLDLSCGSVLALAGVLSVYVFKETGSLSLAFAVGLIVGVLCNFVNGILVRRFNIPAFIATLAMMTVARGIALLFTKGQNIYQIGDYVWFGQGSIGFIPIPVLFMIIIGILTWYILGHTSFGRSLYAVGGNEEAARASGINVGRIKVGAYLINGVFVGLAGIILMARTNVGAPNSGQGYEFEALTAAIIGGTSFSGGLGTAGGTLAGAFIVGFLNNIMNLAGVDSYLQQVIKGAIIALAVGYDMWAKVNRTRKTLGAAKLPTERKEARA</sequence>
<proteinExistence type="predicted"/>
<protein>
    <submittedName>
        <fullName evidence="7">Ribose transport system permease protein RbsC</fullName>
    </submittedName>
</protein>
<evidence type="ECO:0000313" key="7">
    <source>
        <dbReference type="EMBL" id="SCM75899.1"/>
    </source>
</evidence>
<keyword evidence="4 6" id="KW-1133">Transmembrane helix</keyword>
<evidence type="ECO:0000256" key="3">
    <source>
        <dbReference type="ARBA" id="ARBA00022692"/>
    </source>
</evidence>
<dbReference type="Pfam" id="PF02653">
    <property type="entry name" value="BPD_transp_2"/>
    <property type="match status" value="1"/>
</dbReference>
<keyword evidence="3 6" id="KW-0812">Transmembrane</keyword>
<dbReference type="AlphaFoldDB" id="A0A212LES9"/>
<dbReference type="PANTHER" id="PTHR32196:SF72">
    <property type="entry name" value="RIBOSE IMPORT PERMEASE PROTEIN RBSC"/>
    <property type="match status" value="1"/>
</dbReference>
<dbReference type="EMBL" id="FMJD01000007">
    <property type="protein sequence ID" value="SCM75899.1"/>
    <property type="molecule type" value="Genomic_DNA"/>
</dbReference>
<dbReference type="InterPro" id="IPR001851">
    <property type="entry name" value="ABC_transp_permease"/>
</dbReference>
<dbReference type="RefSeq" id="WP_207765687.1">
    <property type="nucleotide sequence ID" value="NZ_LT608334.1"/>
</dbReference>
<comment type="subcellular location">
    <subcellularLocation>
        <location evidence="1">Cell membrane</location>
        <topology evidence="1">Multi-pass membrane protein</topology>
    </subcellularLocation>
</comment>
<dbReference type="GO" id="GO:0005886">
    <property type="term" value="C:plasma membrane"/>
    <property type="evidence" value="ECO:0007669"/>
    <property type="project" value="UniProtKB-SubCell"/>
</dbReference>
<feature type="transmembrane region" description="Helical" evidence="6">
    <location>
        <begin position="94"/>
        <end position="115"/>
    </location>
</feature>
<feature type="transmembrane region" description="Helical" evidence="6">
    <location>
        <begin position="213"/>
        <end position="232"/>
    </location>
</feature>
<evidence type="ECO:0000256" key="4">
    <source>
        <dbReference type="ARBA" id="ARBA00022989"/>
    </source>
</evidence>
<evidence type="ECO:0000256" key="6">
    <source>
        <dbReference type="SAM" id="Phobius"/>
    </source>
</evidence>
<evidence type="ECO:0000256" key="1">
    <source>
        <dbReference type="ARBA" id="ARBA00004651"/>
    </source>
</evidence>
<evidence type="ECO:0000256" key="2">
    <source>
        <dbReference type="ARBA" id="ARBA00022475"/>
    </source>
</evidence>
<feature type="transmembrane region" description="Helical" evidence="6">
    <location>
        <begin position="62"/>
        <end position="87"/>
    </location>
</feature>
<feature type="transmembrane region" description="Helical" evidence="6">
    <location>
        <begin position="153"/>
        <end position="182"/>
    </location>
</feature>
<organism evidence="7">
    <name type="scientific">uncultured Pleomorphomonas sp</name>
    <dbReference type="NCBI Taxonomy" id="442121"/>
    <lineage>
        <taxon>Bacteria</taxon>
        <taxon>Pseudomonadati</taxon>
        <taxon>Pseudomonadota</taxon>
        <taxon>Alphaproteobacteria</taxon>
        <taxon>Hyphomicrobiales</taxon>
        <taxon>Pleomorphomonadaceae</taxon>
        <taxon>Pleomorphomonas</taxon>
        <taxon>environmental samples</taxon>
    </lineage>
</organism>